<dbReference type="RefSeq" id="WP_181463184.1">
    <property type="nucleotide sequence ID" value="NZ_UAPV01000001.1"/>
</dbReference>
<dbReference type="PANTHER" id="PTHR42839">
    <property type="entry name" value="ISOCHORISMATE SYNTHASE ENTC"/>
    <property type="match status" value="1"/>
</dbReference>
<sequence>MSEVPMQSMQDHMGIEFLELSSNKAMARMKVSTATIQPFGFVNGGALLAMAEILSGAASTYILPDDKVALGSSVHANHINTAPLDSIILAVATLVHQGSIHHIWDVKIYNSDKRIISTLQITNTIVSKAALQKKFAKTNAAAARYIENFDKNKLLTSSQPTAAEAQSFDDTTVADDMPFTLSDNSNPFDMSNSPVREAQTAETVTHAQSTDTAKDESDYSLKDENELAPDAEDLKDANVAIPETLVKYQSSIDRYKADVIFNSLLNHSTHKSYYDNIAMSTIKMLVHNSRVPESTLELMPSSAKFSPFNIQHPIKEFNLVDQDPEFKKRFKRVMNRYLKKRGDLERKAQDSKRDYSASKVPFDFKKELDALNLLYSQLFLDLIRLHIHEKSPAIDRLCKILNLVRNNELSQRINKSNEVRVFNIGFAVDVLNLLYKNFAIFPLKESGELCLIVSNPSHVRHDCTLENLAGQSGFIFFPFCANHNNENVFFKVDNNVIIGKDNIINFAINLLFNVYSRMLLHASLNSLPDLKKTCNLVLYMIYIQRHNSEAIKRNYDIYSFYRYIKMSMPEFFTDGADFIKEELSKDIYRHAFDRASTFIRQNECRKLVLSRRNDFEFEKSVGSVFDACLGKYKDTAFTYLIKNDVKGIWIGASPEILASFNNNVLSTVSLAGTMPVIEDLSLAKWSEKNQKEQQLVTDYIEDVVKKYTSSYHKSDVYTAKAGPVMHLKTDFKAHVGNLHTALSLARELNPTPAVCGLPKDEVKAFLVENEGYDREYYSGMVGYINNSEFSFYVNLRCMRIIKQTASLYVGGGVLPESNFEDEFDETCHKLETMKTLLKNK</sequence>
<evidence type="ECO:0000256" key="1">
    <source>
        <dbReference type="ARBA" id="ARBA00022801"/>
    </source>
</evidence>
<dbReference type="EMBL" id="UAPV01000001">
    <property type="protein sequence ID" value="SPT70134.1"/>
    <property type="molecule type" value="Genomic_DNA"/>
</dbReference>
<dbReference type="PANTHER" id="PTHR42839:SF2">
    <property type="entry name" value="ISOCHORISMATE SYNTHASE ENTC"/>
    <property type="match status" value="1"/>
</dbReference>
<dbReference type="InterPro" id="IPR003736">
    <property type="entry name" value="PAAI_dom"/>
</dbReference>
<dbReference type="InterPro" id="IPR029069">
    <property type="entry name" value="HotDog_dom_sf"/>
</dbReference>
<dbReference type="Pfam" id="PF03061">
    <property type="entry name" value="4HBT"/>
    <property type="match status" value="1"/>
</dbReference>
<dbReference type="Proteomes" id="UP000250086">
    <property type="component" value="Unassembled WGS sequence"/>
</dbReference>
<dbReference type="InterPro" id="IPR015890">
    <property type="entry name" value="Chorismate_C"/>
</dbReference>
<organism evidence="5 6">
    <name type="scientific">Anaerobiospirillum thomasii</name>
    <dbReference type="NCBI Taxonomy" id="179995"/>
    <lineage>
        <taxon>Bacteria</taxon>
        <taxon>Pseudomonadati</taxon>
        <taxon>Pseudomonadota</taxon>
        <taxon>Gammaproteobacteria</taxon>
        <taxon>Aeromonadales</taxon>
        <taxon>Succinivibrionaceae</taxon>
        <taxon>Anaerobiospirillum</taxon>
    </lineage>
</organism>
<dbReference type="InterPro" id="IPR006683">
    <property type="entry name" value="Thioestr_dom"/>
</dbReference>
<dbReference type="AlphaFoldDB" id="A0A2X0V6R5"/>
<evidence type="ECO:0000256" key="2">
    <source>
        <dbReference type="SAM" id="MobiDB-lite"/>
    </source>
</evidence>
<reference evidence="5 6" key="1">
    <citation type="submission" date="2018-06" db="EMBL/GenBank/DDBJ databases">
        <authorList>
            <consortium name="Pathogen Informatics"/>
            <person name="Doyle S."/>
        </authorList>
    </citation>
    <scope>NUCLEOTIDE SEQUENCE [LARGE SCALE GENOMIC DNA]</scope>
    <source>
        <strain evidence="5 6">NCTC13093</strain>
    </source>
</reference>
<feature type="compositionally biased region" description="Basic and acidic residues" evidence="2">
    <location>
        <begin position="212"/>
        <end position="221"/>
    </location>
</feature>
<dbReference type="SUPFAM" id="SSF56322">
    <property type="entry name" value="ADC synthase"/>
    <property type="match status" value="1"/>
</dbReference>
<evidence type="ECO:0000313" key="5">
    <source>
        <dbReference type="EMBL" id="SPT70134.1"/>
    </source>
</evidence>
<dbReference type="NCBIfam" id="TIGR00369">
    <property type="entry name" value="unchar_dom_1"/>
    <property type="match status" value="1"/>
</dbReference>
<feature type="region of interest" description="Disordered" evidence="2">
    <location>
        <begin position="183"/>
        <end position="221"/>
    </location>
</feature>
<proteinExistence type="predicted"/>
<feature type="compositionally biased region" description="Polar residues" evidence="2">
    <location>
        <begin position="183"/>
        <end position="211"/>
    </location>
</feature>
<dbReference type="Pfam" id="PF00425">
    <property type="entry name" value="Chorismate_bind"/>
    <property type="match status" value="1"/>
</dbReference>
<feature type="domain" description="Thioesterase" evidence="4">
    <location>
        <begin position="39"/>
        <end position="114"/>
    </location>
</feature>
<keyword evidence="6" id="KW-1185">Reference proteome</keyword>
<dbReference type="GO" id="GO:0016289">
    <property type="term" value="F:acyl-CoA hydrolase activity"/>
    <property type="evidence" value="ECO:0007669"/>
    <property type="project" value="UniProtKB-ARBA"/>
</dbReference>
<evidence type="ECO:0000313" key="6">
    <source>
        <dbReference type="Proteomes" id="UP000250086"/>
    </source>
</evidence>
<keyword evidence="1" id="KW-0378">Hydrolase</keyword>
<dbReference type="CDD" id="cd03443">
    <property type="entry name" value="PaaI_thioesterase"/>
    <property type="match status" value="1"/>
</dbReference>
<keyword evidence="5" id="KW-0413">Isomerase</keyword>
<evidence type="ECO:0000259" key="4">
    <source>
        <dbReference type="Pfam" id="PF03061"/>
    </source>
</evidence>
<dbReference type="SUPFAM" id="SSF54637">
    <property type="entry name" value="Thioesterase/thiol ester dehydrase-isomerase"/>
    <property type="match status" value="1"/>
</dbReference>
<name>A0A2X0V6R5_9GAMM</name>
<gene>
    <name evidence="5" type="primary">entC</name>
    <name evidence="5" type="ORF">NCTC13093_01539</name>
</gene>
<feature type="domain" description="Chorismate-utilising enzyme C-terminal" evidence="3">
    <location>
        <begin position="585"/>
        <end position="829"/>
    </location>
</feature>
<evidence type="ECO:0000259" key="3">
    <source>
        <dbReference type="Pfam" id="PF00425"/>
    </source>
</evidence>
<dbReference type="Gene3D" id="3.60.120.10">
    <property type="entry name" value="Anthranilate synthase"/>
    <property type="match status" value="1"/>
</dbReference>
<dbReference type="GO" id="GO:0008909">
    <property type="term" value="F:isochorismate synthase activity"/>
    <property type="evidence" value="ECO:0007669"/>
    <property type="project" value="UniProtKB-EC"/>
</dbReference>
<dbReference type="EC" id="5.4.4.2" evidence="5"/>
<protein>
    <submittedName>
        <fullName evidence="5">Isochorismate synthase entC</fullName>
        <ecNumber evidence="5">5.4.4.2</ecNumber>
    </submittedName>
</protein>
<accession>A0A2X0V6R5</accession>
<dbReference type="Gene3D" id="3.10.129.10">
    <property type="entry name" value="Hotdog Thioesterase"/>
    <property type="match status" value="1"/>
</dbReference>
<dbReference type="InterPro" id="IPR005801">
    <property type="entry name" value="ADC_synthase"/>
</dbReference>